<evidence type="ECO:0000256" key="6">
    <source>
        <dbReference type="ARBA" id="ARBA00055169"/>
    </source>
</evidence>
<evidence type="ECO:0000256" key="3">
    <source>
        <dbReference type="ARBA" id="ARBA00022741"/>
    </source>
</evidence>
<evidence type="ECO:0000256" key="9">
    <source>
        <dbReference type="ARBA" id="ARBA00073635"/>
    </source>
</evidence>
<evidence type="ECO:0000256" key="7">
    <source>
        <dbReference type="ARBA" id="ARBA00063809"/>
    </source>
</evidence>
<dbReference type="Proteomes" id="UP000095552">
    <property type="component" value="Unassembled WGS sequence"/>
</dbReference>
<comment type="catalytic activity">
    <reaction evidence="5">
        <text>[molybdopterin-synthase sulfur-carrier protein]-C-terminal Gly-Gly + ATP + H(+) = [molybdopterin-synthase sulfur-carrier protein]-C-terminal Gly-Gly-AMP + diphosphate</text>
        <dbReference type="Rhea" id="RHEA:43616"/>
        <dbReference type="Rhea" id="RHEA-COMP:12159"/>
        <dbReference type="Rhea" id="RHEA-COMP:12202"/>
        <dbReference type="ChEBI" id="CHEBI:15378"/>
        <dbReference type="ChEBI" id="CHEBI:30616"/>
        <dbReference type="ChEBI" id="CHEBI:33019"/>
        <dbReference type="ChEBI" id="CHEBI:90618"/>
        <dbReference type="ChEBI" id="CHEBI:90778"/>
        <dbReference type="EC" id="2.7.7.80"/>
    </reaction>
</comment>
<dbReference type="STRING" id="1563681.BFP71_14715"/>
<evidence type="ECO:0000256" key="11">
    <source>
        <dbReference type="ARBA" id="ARBA00075328"/>
    </source>
</evidence>
<evidence type="ECO:0000256" key="4">
    <source>
        <dbReference type="ARBA" id="ARBA00022840"/>
    </source>
</evidence>
<dbReference type="Gene3D" id="3.40.250.10">
    <property type="entry name" value="Rhodanese-like domain"/>
    <property type="match status" value="1"/>
</dbReference>
<dbReference type="CDD" id="cd00757">
    <property type="entry name" value="ThiF_MoeB_HesA_family"/>
    <property type="match status" value="1"/>
</dbReference>
<dbReference type="InterPro" id="IPR036873">
    <property type="entry name" value="Rhodanese-like_dom_sf"/>
</dbReference>
<dbReference type="CDD" id="cd00158">
    <property type="entry name" value="RHOD"/>
    <property type="match status" value="1"/>
</dbReference>
<dbReference type="SUPFAM" id="SSF69572">
    <property type="entry name" value="Activating enzymes of the ubiquitin-like proteins"/>
    <property type="match status" value="1"/>
</dbReference>
<dbReference type="RefSeq" id="WP_069836204.1">
    <property type="nucleotide sequence ID" value="NZ_MDGQ01000005.1"/>
</dbReference>
<dbReference type="PROSITE" id="PS50206">
    <property type="entry name" value="RHODANESE_3"/>
    <property type="match status" value="1"/>
</dbReference>
<evidence type="ECO:0000256" key="10">
    <source>
        <dbReference type="ARBA" id="ARBA00075110"/>
    </source>
</evidence>
<dbReference type="NCBIfam" id="NF004281">
    <property type="entry name" value="PRK05690.1"/>
    <property type="match status" value="1"/>
</dbReference>
<dbReference type="EMBL" id="MDGQ01000005">
    <property type="protein sequence ID" value="OEK04700.1"/>
    <property type="molecule type" value="Genomic_DNA"/>
</dbReference>
<dbReference type="GO" id="GO:0061605">
    <property type="term" value="F:molybdopterin-synthase adenylyltransferase activity"/>
    <property type="evidence" value="ECO:0007669"/>
    <property type="project" value="UniProtKB-EC"/>
</dbReference>
<evidence type="ECO:0000313" key="14">
    <source>
        <dbReference type="EMBL" id="OEK04700.1"/>
    </source>
</evidence>
<keyword evidence="2" id="KW-0808">Transferase</keyword>
<evidence type="ECO:0000256" key="12">
    <source>
        <dbReference type="ARBA" id="ARBA00078531"/>
    </source>
</evidence>
<dbReference type="Pfam" id="PF00899">
    <property type="entry name" value="ThiF"/>
    <property type="match status" value="1"/>
</dbReference>
<comment type="function">
    <text evidence="6">Catalyzes the adenylation by ATP of the carboxyl group of the C-terminal glycine of sulfur carrier protein MoaD.</text>
</comment>
<dbReference type="GO" id="GO:0008146">
    <property type="term" value="F:sulfotransferase activity"/>
    <property type="evidence" value="ECO:0007669"/>
    <property type="project" value="TreeGrafter"/>
</dbReference>
<evidence type="ECO:0000256" key="5">
    <source>
        <dbReference type="ARBA" id="ARBA00052218"/>
    </source>
</evidence>
<comment type="caution">
    <text evidence="14">The sequence shown here is derived from an EMBL/GenBank/DDBJ whole genome shotgun (WGS) entry which is preliminary data.</text>
</comment>
<organism evidence="14 15">
    <name type="scientific">Roseivirga misakiensis</name>
    <dbReference type="NCBI Taxonomy" id="1563681"/>
    <lineage>
        <taxon>Bacteria</taxon>
        <taxon>Pseudomonadati</taxon>
        <taxon>Bacteroidota</taxon>
        <taxon>Cytophagia</taxon>
        <taxon>Cytophagales</taxon>
        <taxon>Roseivirgaceae</taxon>
        <taxon>Roseivirga</taxon>
    </lineage>
</organism>
<dbReference type="GO" id="GO:0008641">
    <property type="term" value="F:ubiquitin-like modifier activating enzyme activity"/>
    <property type="evidence" value="ECO:0007669"/>
    <property type="project" value="InterPro"/>
</dbReference>
<protein>
    <recommendedName>
        <fullName evidence="9">Molybdopterin-synthase adenylyltransferase</fullName>
        <ecNumber evidence="8">2.7.7.80</ecNumber>
    </recommendedName>
    <alternativeName>
        <fullName evidence="12">MoaD protein adenylase</fullName>
    </alternativeName>
    <alternativeName>
        <fullName evidence="10">Molybdopterin-converting factor subunit 1 adenylase</fullName>
    </alternativeName>
    <alternativeName>
        <fullName evidence="11">Sulfur carrier protein MoaD adenylyltransferase</fullName>
    </alternativeName>
</protein>
<dbReference type="InterPro" id="IPR001763">
    <property type="entry name" value="Rhodanese-like_dom"/>
</dbReference>
<dbReference type="InterPro" id="IPR035985">
    <property type="entry name" value="Ubiquitin-activating_enz"/>
</dbReference>
<comment type="subunit">
    <text evidence="7">Homodimer. Forms a stable heterotetrameric complex of 2 MoeB and 2 MoaD during adenylation of MoaD.</text>
</comment>
<name>A0A1E5SZZ9_9BACT</name>
<keyword evidence="3" id="KW-0547">Nucleotide-binding</keyword>
<comment type="similarity">
    <text evidence="1">Belongs to the HesA/MoeB/ThiF family.</text>
</comment>
<evidence type="ECO:0000256" key="1">
    <source>
        <dbReference type="ARBA" id="ARBA00009919"/>
    </source>
</evidence>
<dbReference type="InterPro" id="IPR045886">
    <property type="entry name" value="ThiF/MoeB/HesA"/>
</dbReference>
<dbReference type="GO" id="GO:0005524">
    <property type="term" value="F:ATP binding"/>
    <property type="evidence" value="ECO:0007669"/>
    <property type="project" value="UniProtKB-KW"/>
</dbReference>
<accession>A0A1E5SZZ9</accession>
<dbReference type="PANTHER" id="PTHR10953:SF102">
    <property type="entry name" value="ADENYLYLTRANSFERASE AND SULFURTRANSFERASE MOCS3"/>
    <property type="match status" value="1"/>
</dbReference>
<dbReference type="AlphaFoldDB" id="A0A1E5SZZ9"/>
<dbReference type="OrthoDB" id="9804286at2"/>
<dbReference type="GO" id="GO:0004792">
    <property type="term" value="F:thiosulfate-cyanide sulfurtransferase activity"/>
    <property type="evidence" value="ECO:0007669"/>
    <property type="project" value="TreeGrafter"/>
</dbReference>
<keyword evidence="4" id="KW-0067">ATP-binding</keyword>
<gene>
    <name evidence="14" type="ORF">BFP71_14715</name>
</gene>
<sequence>MLNKEELIRYNRQIILPDFGVEGQEKLKKASVLVIGAGGLGAPNLMYLAAAGIGRIGIIDFDEVSLSNLHRQVLFKTSEIGQSKAEVAKGRLSELNPTIDFVTFNSPITSSNALDIINDYDVVVDGSDNLPTRYLVNDACFFLGKPLVYGAIFRFEGQVSVFNLIDEKGLKGPNYRDLFPTPPPPELVPSCTEGGVIGVLPGIIGSMQANEVIKVVTGIGETLTGRLFLFDALDMTSRTLNVKHQPSNPLTGDHPELTELIDYEAFCSGSDEGRQIVEISPRTLMEKMAKGSPFILDVREDYEYEISNIGGVLIPLNQLNDRLGEIPNNEEVVVMCKTGGRSKKAIDLLFKSGFKDLVNLKGGILAWRHEIDPTLKVY</sequence>
<evidence type="ECO:0000256" key="2">
    <source>
        <dbReference type="ARBA" id="ARBA00022679"/>
    </source>
</evidence>
<feature type="domain" description="Rhodanese" evidence="13">
    <location>
        <begin position="289"/>
        <end position="376"/>
    </location>
</feature>
<reference evidence="14 15" key="1">
    <citation type="submission" date="2016-08" db="EMBL/GenBank/DDBJ databases">
        <title>Draft genome of Fabibacter sp. strain SK-8.</title>
        <authorList>
            <person name="Wong S.-K."/>
            <person name="Hamasaki K."/>
            <person name="Yoshizawa S."/>
        </authorList>
    </citation>
    <scope>NUCLEOTIDE SEQUENCE [LARGE SCALE GENOMIC DNA]</scope>
    <source>
        <strain evidence="14 15">SK-8</strain>
    </source>
</reference>
<dbReference type="FunFam" id="3.40.50.720:FF:000033">
    <property type="entry name" value="Adenylyltransferase and sulfurtransferase MOCS3"/>
    <property type="match status" value="1"/>
</dbReference>
<dbReference type="GO" id="GO:0005829">
    <property type="term" value="C:cytosol"/>
    <property type="evidence" value="ECO:0007669"/>
    <property type="project" value="TreeGrafter"/>
</dbReference>
<dbReference type="InterPro" id="IPR000594">
    <property type="entry name" value="ThiF_NAD_FAD-bd"/>
</dbReference>
<dbReference type="EC" id="2.7.7.80" evidence="8"/>
<dbReference type="PANTHER" id="PTHR10953">
    <property type="entry name" value="UBIQUITIN-ACTIVATING ENZYME E1"/>
    <property type="match status" value="1"/>
</dbReference>
<dbReference type="SMART" id="SM00450">
    <property type="entry name" value="RHOD"/>
    <property type="match status" value="1"/>
</dbReference>
<dbReference type="Gene3D" id="3.40.50.720">
    <property type="entry name" value="NAD(P)-binding Rossmann-like Domain"/>
    <property type="match status" value="1"/>
</dbReference>
<evidence type="ECO:0000259" key="13">
    <source>
        <dbReference type="PROSITE" id="PS50206"/>
    </source>
</evidence>
<evidence type="ECO:0000256" key="8">
    <source>
        <dbReference type="ARBA" id="ARBA00066884"/>
    </source>
</evidence>
<proteinExistence type="inferred from homology"/>
<dbReference type="Pfam" id="PF00581">
    <property type="entry name" value="Rhodanese"/>
    <property type="match status" value="1"/>
</dbReference>
<keyword evidence="15" id="KW-1185">Reference proteome</keyword>
<evidence type="ECO:0000313" key="15">
    <source>
        <dbReference type="Proteomes" id="UP000095552"/>
    </source>
</evidence>